<dbReference type="GO" id="GO:0016301">
    <property type="term" value="F:kinase activity"/>
    <property type="evidence" value="ECO:0007669"/>
    <property type="project" value="UniProtKB-KW"/>
</dbReference>
<keyword evidence="1" id="KW-0472">Membrane</keyword>
<accession>A0ABT4KVR1</accession>
<keyword evidence="3" id="KW-0418">Kinase</keyword>
<reference evidence="3" key="1">
    <citation type="submission" date="2022-12" db="EMBL/GenBank/DDBJ databases">
        <title>Genome sequence of SJ11.</title>
        <authorList>
            <person name="Woo H."/>
        </authorList>
    </citation>
    <scope>NUCLEOTIDE SEQUENCE</scope>
    <source>
        <strain evidence="3">SJ11</strain>
    </source>
</reference>
<keyword evidence="3" id="KW-0808">Transferase</keyword>
<dbReference type="SUPFAM" id="SSF55874">
    <property type="entry name" value="ATPase domain of HSP90 chaperone/DNA topoisomerase II/histidine kinase"/>
    <property type="match status" value="1"/>
</dbReference>
<evidence type="ECO:0000259" key="2">
    <source>
        <dbReference type="Pfam" id="PF06580"/>
    </source>
</evidence>
<proteinExistence type="predicted"/>
<name>A0ABT4KVR1_9SPHI</name>
<protein>
    <submittedName>
        <fullName evidence="3">Histidine kinase</fullName>
    </submittedName>
</protein>
<organism evidence="3 4">
    <name type="scientific">Pedobacter rhodius</name>
    <dbReference type="NCBI Taxonomy" id="3004098"/>
    <lineage>
        <taxon>Bacteria</taxon>
        <taxon>Pseudomonadati</taxon>
        <taxon>Bacteroidota</taxon>
        <taxon>Sphingobacteriia</taxon>
        <taxon>Sphingobacteriales</taxon>
        <taxon>Sphingobacteriaceae</taxon>
        <taxon>Pedobacter</taxon>
    </lineage>
</organism>
<keyword evidence="4" id="KW-1185">Reference proteome</keyword>
<dbReference type="Pfam" id="PF06580">
    <property type="entry name" value="His_kinase"/>
    <property type="match status" value="1"/>
</dbReference>
<keyword evidence="1" id="KW-0812">Transmembrane</keyword>
<dbReference type="InterPro" id="IPR036890">
    <property type="entry name" value="HATPase_C_sf"/>
</dbReference>
<dbReference type="PANTHER" id="PTHR34220:SF7">
    <property type="entry name" value="SENSOR HISTIDINE KINASE YPDA"/>
    <property type="match status" value="1"/>
</dbReference>
<dbReference type="RefSeq" id="WP_269414733.1">
    <property type="nucleotide sequence ID" value="NZ_JAPWGL010000002.1"/>
</dbReference>
<feature type="domain" description="Signal transduction histidine kinase internal region" evidence="2">
    <location>
        <begin position="173"/>
        <end position="250"/>
    </location>
</feature>
<feature type="transmembrane region" description="Helical" evidence="1">
    <location>
        <begin position="59"/>
        <end position="77"/>
    </location>
</feature>
<comment type="caution">
    <text evidence="3">The sequence shown here is derived from an EMBL/GenBank/DDBJ whole genome shotgun (WGS) entry which is preliminary data.</text>
</comment>
<feature type="transmembrane region" description="Helical" evidence="1">
    <location>
        <begin position="132"/>
        <end position="152"/>
    </location>
</feature>
<feature type="transmembrane region" description="Helical" evidence="1">
    <location>
        <begin position="86"/>
        <end position="107"/>
    </location>
</feature>
<dbReference type="InterPro" id="IPR010559">
    <property type="entry name" value="Sig_transdc_His_kin_internal"/>
</dbReference>
<evidence type="ECO:0000256" key="1">
    <source>
        <dbReference type="SAM" id="Phobius"/>
    </source>
</evidence>
<evidence type="ECO:0000313" key="3">
    <source>
        <dbReference type="EMBL" id="MCZ4222929.1"/>
    </source>
</evidence>
<sequence length="362" mass="41682">MIKRKIFSSAGLRKKPGKRFAELFAFLMPALIWILLLIIPLLGNDSAAKEIPGGSHNHLLLMHLLLIFICYFHNYLFKRRRSKQGMFIYLSGILACFLVFVLFRYVMVQSEPQVYLYAQGEQGQRRLLRPPLFFMIVPFFVVLAIGFAYSSYMENVRLEQLNKEKENIYLKTELDFLSSQVSPHFMFNVLNTLVGMARKKSDELEPALINLSGLLRYMLNTTNNKTISLADEIEYLQGYIALQMLRFGSDLNIKFKLEGNFSAFAIQPMLLIPLVENAFKHGIGMDNENQFIDIDVKIDGETRIFEMSVMNFVSSHGSNAIKESGIGLPNLKRRLQLLYPKSHEFEVTAHENTFLARLELKL</sequence>
<keyword evidence="1" id="KW-1133">Transmembrane helix</keyword>
<feature type="transmembrane region" description="Helical" evidence="1">
    <location>
        <begin position="20"/>
        <end position="39"/>
    </location>
</feature>
<dbReference type="InterPro" id="IPR050640">
    <property type="entry name" value="Bact_2-comp_sensor_kinase"/>
</dbReference>
<dbReference type="Proteomes" id="UP001144341">
    <property type="component" value="Unassembled WGS sequence"/>
</dbReference>
<gene>
    <name evidence="3" type="ORF">O0931_06420</name>
</gene>
<dbReference type="PANTHER" id="PTHR34220">
    <property type="entry name" value="SENSOR HISTIDINE KINASE YPDA"/>
    <property type="match status" value="1"/>
</dbReference>
<evidence type="ECO:0000313" key="4">
    <source>
        <dbReference type="Proteomes" id="UP001144341"/>
    </source>
</evidence>
<dbReference type="EMBL" id="JAPWGL010000002">
    <property type="protein sequence ID" value="MCZ4222929.1"/>
    <property type="molecule type" value="Genomic_DNA"/>
</dbReference>